<reference evidence="2" key="1">
    <citation type="journal article" date="2020" name="Nature">
        <title>Giant virus diversity and host interactions through global metagenomics.</title>
        <authorList>
            <person name="Schulz F."/>
            <person name="Roux S."/>
            <person name="Paez-Espino D."/>
            <person name="Jungbluth S."/>
            <person name="Walsh D.A."/>
            <person name="Denef V.J."/>
            <person name="McMahon K.D."/>
            <person name="Konstantinidis K.T."/>
            <person name="Eloe-Fadrosh E.A."/>
            <person name="Kyrpides N.C."/>
            <person name="Woyke T."/>
        </authorList>
    </citation>
    <scope>NUCLEOTIDE SEQUENCE</scope>
    <source>
        <strain evidence="2">GVMAG-M-3300023184-105</strain>
    </source>
</reference>
<proteinExistence type="predicted"/>
<organism evidence="2">
    <name type="scientific">viral metagenome</name>
    <dbReference type="NCBI Taxonomy" id="1070528"/>
    <lineage>
        <taxon>unclassified sequences</taxon>
        <taxon>metagenomes</taxon>
        <taxon>organismal metagenomes</taxon>
    </lineage>
</organism>
<sequence>MPSIIIVEKVGSIKQVSIKSVVEADLYKKAGLKSADGFKCYTNWSVEHATRQYTISLYGKTTGRANYENKYEFPPPVDNTLFFGNCILIAKSVEGAIVDLTQDMWEKIYETLYGGFEDIGEEDSDSGCDSEAEEVGKRTKNGYVKDGFVVDDDDDEEDDDDDDEENEEDEDEDGYIPPAKKESKPKKTGSAKIKNAFELQNVQEDNYLDCTSELSEESYLD</sequence>
<evidence type="ECO:0000256" key="1">
    <source>
        <dbReference type="SAM" id="MobiDB-lite"/>
    </source>
</evidence>
<dbReference type="AlphaFoldDB" id="A0A6C0HGV7"/>
<evidence type="ECO:0000313" key="2">
    <source>
        <dbReference type="EMBL" id="QHT79822.1"/>
    </source>
</evidence>
<feature type="region of interest" description="Disordered" evidence="1">
    <location>
        <begin position="143"/>
        <end position="190"/>
    </location>
</feature>
<protein>
    <submittedName>
        <fullName evidence="2">Uncharacterized protein</fullName>
    </submittedName>
</protein>
<accession>A0A6C0HGV7</accession>
<name>A0A6C0HGV7_9ZZZZ</name>
<feature type="region of interest" description="Disordered" evidence="1">
    <location>
        <begin position="202"/>
        <end position="221"/>
    </location>
</feature>
<feature type="compositionally biased region" description="Acidic residues" evidence="1">
    <location>
        <begin position="149"/>
        <end position="174"/>
    </location>
</feature>
<dbReference type="EMBL" id="MN739955">
    <property type="protein sequence ID" value="QHT79822.1"/>
    <property type="molecule type" value="Genomic_DNA"/>
</dbReference>